<proteinExistence type="predicted"/>
<evidence type="ECO:0000256" key="1">
    <source>
        <dbReference type="SAM" id="Phobius"/>
    </source>
</evidence>
<dbReference type="AlphaFoldDB" id="A0A090L6N3"/>
<reference evidence="4" key="3">
    <citation type="submission" date="2020-12" db="UniProtKB">
        <authorList>
            <consortium name="WormBaseParasite"/>
        </authorList>
    </citation>
    <scope>IDENTIFICATION</scope>
</reference>
<keyword evidence="1" id="KW-1133">Transmembrane helix</keyword>
<evidence type="ECO:0000313" key="4">
    <source>
        <dbReference type="WBParaSite" id="SRAE_1000201100.1"/>
    </source>
</evidence>
<feature type="transmembrane region" description="Helical" evidence="1">
    <location>
        <begin position="20"/>
        <end position="43"/>
    </location>
</feature>
<keyword evidence="1" id="KW-0472">Membrane</keyword>
<feature type="transmembrane region" description="Helical" evidence="1">
    <location>
        <begin position="55"/>
        <end position="76"/>
    </location>
</feature>
<organism evidence="2">
    <name type="scientific">Strongyloides ratti</name>
    <name type="common">Parasitic roundworm</name>
    <dbReference type="NCBI Taxonomy" id="34506"/>
    <lineage>
        <taxon>Eukaryota</taxon>
        <taxon>Metazoa</taxon>
        <taxon>Ecdysozoa</taxon>
        <taxon>Nematoda</taxon>
        <taxon>Chromadorea</taxon>
        <taxon>Rhabditida</taxon>
        <taxon>Tylenchina</taxon>
        <taxon>Panagrolaimomorpha</taxon>
        <taxon>Strongyloidoidea</taxon>
        <taxon>Strongyloididae</taxon>
        <taxon>Strongyloides</taxon>
    </lineage>
</organism>
<accession>A0A090L6N3</accession>
<name>A0A090L6N3_STRRB</name>
<dbReference type="Proteomes" id="UP000035682">
    <property type="component" value="Unplaced"/>
</dbReference>
<keyword evidence="1" id="KW-0812">Transmembrane</keyword>
<reference evidence="2" key="2">
    <citation type="submission" date="2014-09" db="EMBL/GenBank/DDBJ databases">
        <authorList>
            <person name="Aslett A.Martin."/>
        </authorList>
    </citation>
    <scope>NUCLEOTIDE SEQUENCE</scope>
    <source>
        <strain evidence="2">ED321 Heterogonic</strain>
    </source>
</reference>
<feature type="transmembrane region" description="Helical" evidence="1">
    <location>
        <begin position="82"/>
        <end position="103"/>
    </location>
</feature>
<dbReference type="WormBase" id="SRAE_1000201100">
    <property type="protein sequence ID" value="SRP06976"/>
    <property type="gene ID" value="WBGene00258623"/>
</dbReference>
<feature type="transmembrane region" description="Helical" evidence="1">
    <location>
        <begin position="123"/>
        <end position="146"/>
    </location>
</feature>
<evidence type="ECO:0000313" key="5">
    <source>
        <dbReference type="WormBase" id="SRAE_1000201100"/>
    </source>
</evidence>
<dbReference type="EMBL" id="LN609528">
    <property type="protein sequence ID" value="CEF63753.1"/>
    <property type="molecule type" value="Genomic_DNA"/>
</dbReference>
<evidence type="ECO:0000313" key="2">
    <source>
        <dbReference type="EMBL" id="CEF63753.1"/>
    </source>
</evidence>
<dbReference type="RefSeq" id="XP_024502954.1">
    <property type="nucleotide sequence ID" value="XM_024649037.1"/>
</dbReference>
<protein>
    <submittedName>
        <fullName evidence="2 4">Uncharacterized protein</fullName>
    </submittedName>
</protein>
<dbReference type="WBParaSite" id="SRAE_1000201100.1">
    <property type="protein sequence ID" value="SRAE_1000201100.1"/>
    <property type="gene ID" value="WBGene00258623"/>
</dbReference>
<dbReference type="SUPFAM" id="SSF81321">
    <property type="entry name" value="Family A G protein-coupled receptor-like"/>
    <property type="match status" value="1"/>
</dbReference>
<reference evidence="3" key="1">
    <citation type="submission" date="2014-09" db="EMBL/GenBank/DDBJ databases">
        <authorList>
            <person name="Martin A.A."/>
        </authorList>
    </citation>
    <scope>NUCLEOTIDE SEQUENCE</scope>
    <source>
        <strain evidence="3">ED321</strain>
    </source>
</reference>
<dbReference type="GeneID" id="36376118"/>
<sequence length="264" mass="30339">MYSFEDIESIFFTIAGPQVLASLFNSTISMLSLLGMAIVQIFGNRQNYLPRSTSLRITVSLWCVILLILISNFALIQITKSITLLFAFHIALLSIFLLINLLLHPINLFFSLKESSNTQTSRAITETLWLLFHSVSFIILVIMLIWDSSQDFNDNKNIQKIYLQQVTYNIHCIINPLIAIIRDPTLAHGVQKIFYRKRQISSREYPSILTTIEDTNSNSPYFSQWVFSEQLVVRLDRPPPPYMTPTQSLEIMYQGSNESNGQYV</sequence>
<keyword evidence="3" id="KW-1185">Reference proteome</keyword>
<dbReference type="CTD" id="36376118"/>
<gene>
    <name evidence="2 4 5" type="ORF">SRAE_1000201100</name>
</gene>
<dbReference type="OrthoDB" id="5828870at2759"/>
<evidence type="ECO:0000313" key="3">
    <source>
        <dbReference type="Proteomes" id="UP000035682"/>
    </source>
</evidence>